<keyword evidence="7 12" id="KW-0472">Membrane</keyword>
<dbReference type="PROSITE" id="PS00989">
    <property type="entry name" value="CLAT_ADAPTOR_S"/>
    <property type="match status" value="1"/>
</dbReference>
<keyword evidence="15" id="KW-1185">Reference proteome</keyword>
<keyword evidence="6" id="KW-0333">Golgi apparatus</keyword>
<evidence type="ECO:0000256" key="6">
    <source>
        <dbReference type="ARBA" id="ARBA00023034"/>
    </source>
</evidence>
<keyword evidence="4" id="KW-0813">Transport</keyword>
<keyword evidence="12" id="KW-1133">Transmembrane helix</keyword>
<reference evidence="14 15" key="1">
    <citation type="submission" date="2024-01" db="EMBL/GenBank/DDBJ databases">
        <title>Genome assemblies of Stephania.</title>
        <authorList>
            <person name="Yang L."/>
        </authorList>
    </citation>
    <scope>NUCLEOTIDE SEQUENCE [LARGE SCALE GENOMIC DNA]</scope>
    <source>
        <strain evidence="14">JXDWG</strain>
        <tissue evidence="14">Leaf</tissue>
    </source>
</reference>
<evidence type="ECO:0000259" key="13">
    <source>
        <dbReference type="Pfam" id="PF01217"/>
    </source>
</evidence>
<dbReference type="Gene3D" id="3.30.450.60">
    <property type="match status" value="1"/>
</dbReference>
<dbReference type="InterPro" id="IPR022775">
    <property type="entry name" value="AP_mu_sigma_su"/>
</dbReference>
<evidence type="ECO:0000256" key="10">
    <source>
        <dbReference type="ARBA" id="ARBA00066271"/>
    </source>
</evidence>
<evidence type="ECO:0000256" key="8">
    <source>
        <dbReference type="ARBA" id="ARBA00023329"/>
    </source>
</evidence>
<dbReference type="EMBL" id="JBBNAG010000008">
    <property type="protein sequence ID" value="KAK9112313.1"/>
    <property type="molecule type" value="Genomic_DNA"/>
</dbReference>
<dbReference type="GO" id="GO:0035615">
    <property type="term" value="F:clathrin adaptor activity"/>
    <property type="evidence" value="ECO:0007669"/>
    <property type="project" value="InterPro"/>
</dbReference>
<evidence type="ECO:0000256" key="11">
    <source>
        <dbReference type="ARBA" id="ARBA00082295"/>
    </source>
</evidence>
<dbReference type="InterPro" id="IPR011012">
    <property type="entry name" value="Longin-like_dom_sf"/>
</dbReference>
<dbReference type="InterPro" id="IPR044733">
    <property type="entry name" value="AP1_sigma"/>
</dbReference>
<dbReference type="GO" id="GO:0006886">
    <property type="term" value="P:intracellular protein transport"/>
    <property type="evidence" value="ECO:0007669"/>
    <property type="project" value="InterPro"/>
</dbReference>
<dbReference type="PANTHER" id="PTHR11753">
    <property type="entry name" value="ADAPTOR COMPLEXES SMALL SUBUNIT FAMILY"/>
    <property type="match status" value="1"/>
</dbReference>
<comment type="function">
    <text evidence="9">Subunit of clathrin-associated adaptor protein complex 1 that plays a role in protein sorting at the trans-Golgi network and early endosomes (TGN/EE). The AP complexes mediate the recruitment of clathrin to membranes and the recognition of sorting signals within the cytosolic tails of transmembrane cargo molecules.</text>
</comment>
<dbReference type="GO" id="GO:0030121">
    <property type="term" value="C:AP-1 adaptor complex"/>
    <property type="evidence" value="ECO:0007669"/>
    <property type="project" value="InterPro"/>
</dbReference>
<dbReference type="AlphaFoldDB" id="A0AAP0NMJ2"/>
<dbReference type="GO" id="GO:0005829">
    <property type="term" value="C:cytosol"/>
    <property type="evidence" value="ECO:0007669"/>
    <property type="project" value="GOC"/>
</dbReference>
<comment type="subcellular location">
    <subcellularLocation>
        <location evidence="1">Cytoplasmic vesicle</location>
        <location evidence="1">Clathrin-coated vesicle membrane</location>
        <topology evidence="1">Peripheral membrane protein</topology>
        <orientation evidence="1">Cytoplasmic side</orientation>
    </subcellularLocation>
    <subcellularLocation>
        <location evidence="2">Golgi apparatus</location>
    </subcellularLocation>
</comment>
<sequence>MQLGLSRREERITGVTVVSASGAAFPFPLILSWWSGIHIHFVLLISQQGKVRLTKWYSPYSQRERSKAILELSDVILARGPNSCNFVEWRGHTVVYKRYGSLYFCMCIDQEDNELDILQIIHQYVDIMDRYFGNICELDLIFNFHKAYYILDELLLAGELQEPSKRTVLRLTASQDSLAKMANEGASVSDVHSHFTHRMQAGWGIPIGNGESPQRNGYEEFKWGWGGNGETIAYPRGYEYDDG</sequence>
<evidence type="ECO:0000256" key="3">
    <source>
        <dbReference type="ARBA" id="ARBA00006972"/>
    </source>
</evidence>
<evidence type="ECO:0000256" key="9">
    <source>
        <dbReference type="ARBA" id="ARBA00058887"/>
    </source>
</evidence>
<keyword evidence="12" id="KW-0812">Transmembrane</keyword>
<evidence type="ECO:0000313" key="15">
    <source>
        <dbReference type="Proteomes" id="UP001419268"/>
    </source>
</evidence>
<feature type="domain" description="AP complex mu/sigma subunit" evidence="13">
    <location>
        <begin position="39"/>
        <end position="175"/>
    </location>
</feature>
<evidence type="ECO:0000256" key="4">
    <source>
        <dbReference type="ARBA" id="ARBA00022448"/>
    </source>
</evidence>
<evidence type="ECO:0000256" key="7">
    <source>
        <dbReference type="ARBA" id="ARBA00023136"/>
    </source>
</evidence>
<comment type="subunit">
    <text evidence="10">Adaptor protein complex 1 (AP-1) is a heterotetramer composed of two large adaptins (gamma-type subunit and beta-type subunit), a medium adaptin (mu-type subunit) and a small adaptin (sigma-type subunit).</text>
</comment>
<organism evidence="14 15">
    <name type="scientific">Stephania cephalantha</name>
    <dbReference type="NCBI Taxonomy" id="152367"/>
    <lineage>
        <taxon>Eukaryota</taxon>
        <taxon>Viridiplantae</taxon>
        <taxon>Streptophyta</taxon>
        <taxon>Embryophyta</taxon>
        <taxon>Tracheophyta</taxon>
        <taxon>Spermatophyta</taxon>
        <taxon>Magnoliopsida</taxon>
        <taxon>Ranunculales</taxon>
        <taxon>Menispermaceae</taxon>
        <taxon>Menispermoideae</taxon>
        <taxon>Cissampelideae</taxon>
        <taxon>Stephania</taxon>
    </lineage>
</organism>
<evidence type="ECO:0000256" key="12">
    <source>
        <dbReference type="SAM" id="Phobius"/>
    </source>
</evidence>
<dbReference type="Proteomes" id="UP001419268">
    <property type="component" value="Unassembled WGS sequence"/>
</dbReference>
<gene>
    <name evidence="14" type="ORF">Scep_019832</name>
</gene>
<proteinExistence type="inferred from homology"/>
<dbReference type="Pfam" id="PF01217">
    <property type="entry name" value="Clat_adaptor_s"/>
    <property type="match status" value="1"/>
</dbReference>
<dbReference type="GO" id="GO:0016482">
    <property type="term" value="P:cytosolic transport"/>
    <property type="evidence" value="ECO:0007669"/>
    <property type="project" value="UniProtKB-ARBA"/>
</dbReference>
<protein>
    <recommendedName>
        <fullName evidence="11">Adaptor AP-1 19 kDa protein</fullName>
    </recommendedName>
</protein>
<dbReference type="FunFam" id="3.30.450.60:FF:000007">
    <property type="entry name" value="AP complex subunit sigma"/>
    <property type="match status" value="1"/>
</dbReference>
<accession>A0AAP0NMJ2</accession>
<dbReference type="InterPro" id="IPR016635">
    <property type="entry name" value="AP_complex_ssu"/>
</dbReference>
<feature type="transmembrane region" description="Helical" evidence="12">
    <location>
        <begin position="12"/>
        <end position="34"/>
    </location>
</feature>
<evidence type="ECO:0000256" key="2">
    <source>
        <dbReference type="ARBA" id="ARBA00004555"/>
    </source>
</evidence>
<comment type="caution">
    <text evidence="14">The sequence shown here is derived from an EMBL/GenBank/DDBJ whole genome shotgun (WGS) entry which is preliminary data.</text>
</comment>
<dbReference type="SUPFAM" id="SSF64356">
    <property type="entry name" value="SNARE-like"/>
    <property type="match status" value="1"/>
</dbReference>
<dbReference type="CDD" id="cd14831">
    <property type="entry name" value="AP1_sigma"/>
    <property type="match status" value="1"/>
</dbReference>
<evidence type="ECO:0000313" key="14">
    <source>
        <dbReference type="EMBL" id="KAK9112313.1"/>
    </source>
</evidence>
<evidence type="ECO:0000256" key="1">
    <source>
        <dbReference type="ARBA" id="ARBA00004145"/>
    </source>
</evidence>
<evidence type="ECO:0000256" key="5">
    <source>
        <dbReference type="ARBA" id="ARBA00022927"/>
    </source>
</evidence>
<dbReference type="InterPro" id="IPR000804">
    <property type="entry name" value="Clathrin_sm-chain_CS"/>
</dbReference>
<comment type="similarity">
    <text evidence="3">Belongs to the adaptor complexes small subunit family.</text>
</comment>
<keyword evidence="5" id="KW-0653">Protein transport</keyword>
<name>A0AAP0NMJ2_9MAGN</name>
<keyword evidence="8" id="KW-0968">Cytoplasmic vesicle</keyword>